<dbReference type="EMBL" id="WUMV01000001">
    <property type="protein sequence ID" value="MXN63855.1"/>
    <property type="molecule type" value="Genomic_DNA"/>
</dbReference>
<sequence length="47" mass="5172">MLNNSFYDRNITEFPLAPTAGACIHTPFPQAFIQSVSSCRLSEPVIS</sequence>
<dbReference type="AlphaFoldDB" id="A0A7X3S6E5"/>
<dbReference type="Pfam" id="PF11736">
    <property type="entry name" value="DUF3299"/>
    <property type="match status" value="1"/>
</dbReference>
<organism evidence="1 2">
    <name type="scientific">Stappia sediminis</name>
    <dbReference type="NCBI Taxonomy" id="2692190"/>
    <lineage>
        <taxon>Bacteria</taxon>
        <taxon>Pseudomonadati</taxon>
        <taxon>Pseudomonadota</taxon>
        <taxon>Alphaproteobacteria</taxon>
        <taxon>Hyphomicrobiales</taxon>
        <taxon>Stappiaceae</taxon>
        <taxon>Stappia</taxon>
    </lineage>
</organism>
<name>A0A7X3S6E5_9HYPH</name>
<gene>
    <name evidence="1" type="ORF">GR183_02970</name>
</gene>
<protein>
    <submittedName>
        <fullName evidence="1">DUF3299 domain-containing protein</fullName>
    </submittedName>
</protein>
<evidence type="ECO:0000313" key="2">
    <source>
        <dbReference type="Proteomes" id="UP000433101"/>
    </source>
</evidence>
<reference evidence="1 2" key="1">
    <citation type="submission" date="2019-12" db="EMBL/GenBank/DDBJ databases">
        <authorList>
            <person name="Li M."/>
        </authorList>
    </citation>
    <scope>NUCLEOTIDE SEQUENCE [LARGE SCALE GENOMIC DNA]</scope>
    <source>
        <strain evidence="1 2">GBMRC 2046</strain>
    </source>
</reference>
<comment type="caution">
    <text evidence="1">The sequence shown here is derived from an EMBL/GenBank/DDBJ whole genome shotgun (WGS) entry which is preliminary data.</text>
</comment>
<proteinExistence type="predicted"/>
<keyword evidence="2" id="KW-1185">Reference proteome</keyword>
<accession>A0A7X3S6E5</accession>
<dbReference type="RefSeq" id="WP_160774206.1">
    <property type="nucleotide sequence ID" value="NZ_WUMV01000001.1"/>
</dbReference>
<evidence type="ECO:0000313" key="1">
    <source>
        <dbReference type="EMBL" id="MXN63855.1"/>
    </source>
</evidence>
<dbReference type="Proteomes" id="UP000433101">
    <property type="component" value="Unassembled WGS sequence"/>
</dbReference>
<dbReference type="InterPro" id="IPR021727">
    <property type="entry name" value="DUF3299"/>
</dbReference>